<dbReference type="HOGENOM" id="CLU_727095_0_0_7"/>
<dbReference type="EMBL" id="CP003221">
    <property type="protein sequence ID" value="EGJ49940.1"/>
    <property type="molecule type" value="Genomic_DNA"/>
</dbReference>
<dbReference type="KEGG" id="daf:Desaf_1604"/>
<gene>
    <name evidence="7" type="ORF">Desaf_1604</name>
</gene>
<dbReference type="Proteomes" id="UP000007844">
    <property type="component" value="Chromosome"/>
</dbReference>
<dbReference type="eggNOG" id="COG0247">
    <property type="taxonomic scope" value="Bacteria"/>
</dbReference>
<dbReference type="GO" id="GO:0046872">
    <property type="term" value="F:metal ion binding"/>
    <property type="evidence" value="ECO:0007669"/>
    <property type="project" value="UniProtKB-KW"/>
</dbReference>
<name>F3Z142_DESAF</name>
<reference evidence="7 8" key="1">
    <citation type="journal article" date="2011" name="J. Bacteriol.">
        <title>Genome sequence of the mercury-methylating and pleomorphic Desulfovibrio africanus Strain Walvis Bay.</title>
        <authorList>
            <person name="Brown S.D."/>
            <person name="Wall J.D."/>
            <person name="Kucken A.M."/>
            <person name="Gilmour C.C."/>
            <person name="Podar M."/>
            <person name="Brandt C.C."/>
            <person name="Teshima H."/>
            <person name="Detter J.C."/>
            <person name="Han C.S."/>
            <person name="Land M.L."/>
            <person name="Lucas S."/>
            <person name="Han J."/>
            <person name="Pennacchio L."/>
            <person name="Nolan M."/>
            <person name="Pitluck S."/>
            <person name="Woyke T."/>
            <person name="Goodwin L."/>
            <person name="Palumbo A.V."/>
            <person name="Elias D.A."/>
        </authorList>
    </citation>
    <scope>NUCLEOTIDE SEQUENCE [LARGE SCALE GENOMIC DNA]</scope>
    <source>
        <strain evidence="7 8">Walvis Bay</strain>
    </source>
</reference>
<evidence type="ECO:0000256" key="5">
    <source>
        <dbReference type="ARBA" id="ARBA00023014"/>
    </source>
</evidence>
<proteinExistence type="predicted"/>
<evidence type="ECO:0000256" key="4">
    <source>
        <dbReference type="ARBA" id="ARBA00023004"/>
    </source>
</evidence>
<evidence type="ECO:0000313" key="8">
    <source>
        <dbReference type="Proteomes" id="UP000007844"/>
    </source>
</evidence>
<dbReference type="InterPro" id="IPR009051">
    <property type="entry name" value="Helical_ferredxn"/>
</dbReference>
<keyword evidence="4" id="KW-0408">Iron</keyword>
<protein>
    <submittedName>
        <fullName evidence="7">4Fe-4S ferredoxin iron-sulfur binding domain-containing protein</fullName>
    </submittedName>
</protein>
<dbReference type="InterPro" id="IPR017896">
    <property type="entry name" value="4Fe4S_Fe-S-bd"/>
</dbReference>
<feature type="domain" description="4Fe-4S ferredoxin-type" evidence="6">
    <location>
        <begin position="65"/>
        <end position="94"/>
    </location>
</feature>
<evidence type="ECO:0000256" key="2">
    <source>
        <dbReference type="ARBA" id="ARBA00022723"/>
    </source>
</evidence>
<accession>F3Z142</accession>
<keyword evidence="2" id="KW-0479">Metal-binding</keyword>
<evidence type="ECO:0000313" key="7">
    <source>
        <dbReference type="EMBL" id="EGJ49940.1"/>
    </source>
</evidence>
<keyword evidence="3" id="KW-0677">Repeat</keyword>
<evidence type="ECO:0000256" key="3">
    <source>
        <dbReference type="ARBA" id="ARBA00022737"/>
    </source>
</evidence>
<dbReference type="Pfam" id="PF13183">
    <property type="entry name" value="Fer4_8"/>
    <property type="match status" value="1"/>
</dbReference>
<organism evidence="7 8">
    <name type="scientific">Desulfocurvibacter africanus subsp. africanus str. Walvis Bay</name>
    <dbReference type="NCBI Taxonomy" id="690850"/>
    <lineage>
        <taxon>Bacteria</taxon>
        <taxon>Pseudomonadati</taxon>
        <taxon>Thermodesulfobacteriota</taxon>
        <taxon>Desulfovibrionia</taxon>
        <taxon>Desulfovibrionales</taxon>
        <taxon>Desulfovibrionaceae</taxon>
        <taxon>Desulfocurvibacter</taxon>
    </lineage>
</organism>
<sequence>MAHQQQKDYLCLHDGTHLAPKCILCGKCLEVCPLVAATGREELSPRAKFHLAERAADAGNGLDEKKAARLAAMCLACGRCEKACPHGLCGPELASKLRAKHPGWREWLWRQWLTKPGALWPTAGALAKLVPGGFAPDTVRTMLKQLAALHGGRNIQPWLGVARYDACGSGKKAVLFEGCTARYAKPHWSETARQIVTGLGYELEPDARFECCGCSLGHAGLEDAQGAMQRANVEAWRKAGRPQVIAFCATCRCGLRSYTHIDLGWETFEREEWLRSVVPLAGLMGETEFQILDNAPDAVHYHRPCHGSGGDQDRQFLSRAMGGRLKKAGLERCCGFGGVMQLADPGLSRAVAARCWEYFDARPGEQLVTGCSACVLQLAANAPEGVAVGHWLEVIRP</sequence>
<dbReference type="GO" id="GO:0051539">
    <property type="term" value="F:4 iron, 4 sulfur cluster binding"/>
    <property type="evidence" value="ECO:0007669"/>
    <property type="project" value="UniProtKB-KW"/>
</dbReference>
<feature type="domain" description="4Fe-4S ferredoxin-type" evidence="6">
    <location>
        <begin position="14"/>
        <end position="42"/>
    </location>
</feature>
<dbReference type="InterPro" id="IPR004017">
    <property type="entry name" value="Cys_rich_dom"/>
</dbReference>
<dbReference type="SUPFAM" id="SSF54862">
    <property type="entry name" value="4Fe-4S ferredoxins"/>
    <property type="match status" value="1"/>
</dbReference>
<keyword evidence="8" id="KW-1185">Reference proteome</keyword>
<dbReference type="InterPro" id="IPR017900">
    <property type="entry name" value="4Fe4S_Fe_S_CS"/>
</dbReference>
<dbReference type="RefSeq" id="WP_014259715.1">
    <property type="nucleotide sequence ID" value="NC_016629.1"/>
</dbReference>
<evidence type="ECO:0000256" key="1">
    <source>
        <dbReference type="ARBA" id="ARBA00022485"/>
    </source>
</evidence>
<dbReference type="AlphaFoldDB" id="F3Z142"/>
<keyword evidence="1" id="KW-0004">4Fe-4S</keyword>
<dbReference type="PROSITE" id="PS51379">
    <property type="entry name" value="4FE4S_FER_2"/>
    <property type="match status" value="2"/>
</dbReference>
<dbReference type="PANTHER" id="PTHR32479">
    <property type="entry name" value="GLYCOLATE OXIDASE IRON-SULFUR SUBUNIT"/>
    <property type="match status" value="1"/>
</dbReference>
<dbReference type="STRING" id="690850.Desaf_1604"/>
<dbReference type="PANTHER" id="PTHR32479:SF17">
    <property type="entry name" value="GLYCOLATE OXIDASE IRON-SULFUR SUBUNIT"/>
    <property type="match status" value="1"/>
</dbReference>
<keyword evidence="5" id="KW-0411">Iron-sulfur</keyword>
<dbReference type="PROSITE" id="PS00198">
    <property type="entry name" value="4FE4S_FER_1"/>
    <property type="match status" value="2"/>
</dbReference>
<evidence type="ECO:0000259" key="6">
    <source>
        <dbReference type="PROSITE" id="PS51379"/>
    </source>
</evidence>
<dbReference type="GO" id="GO:0016491">
    <property type="term" value="F:oxidoreductase activity"/>
    <property type="evidence" value="ECO:0007669"/>
    <property type="project" value="UniProtKB-ARBA"/>
</dbReference>
<dbReference type="Pfam" id="PF02754">
    <property type="entry name" value="CCG"/>
    <property type="match status" value="2"/>
</dbReference>
<dbReference type="Gene3D" id="1.10.1060.10">
    <property type="entry name" value="Alpha-helical ferredoxin"/>
    <property type="match status" value="1"/>
</dbReference>